<sequence length="28" mass="2979">MAKSHAHVLGCVEHIDLIFNSTLGDTAV</sequence>
<dbReference type="Proteomes" id="UP000032142">
    <property type="component" value="Unassembled WGS sequence"/>
</dbReference>
<dbReference type="AlphaFoldDB" id="A0A0B0MSY8"/>
<evidence type="ECO:0000313" key="1">
    <source>
        <dbReference type="EMBL" id="KHG05218.1"/>
    </source>
</evidence>
<keyword evidence="2" id="KW-1185">Reference proteome</keyword>
<name>A0A0B0MSY8_GOSAR</name>
<gene>
    <name evidence="1" type="ORF">F383_30492</name>
</gene>
<organism evidence="1 2">
    <name type="scientific">Gossypium arboreum</name>
    <name type="common">Tree cotton</name>
    <name type="synonym">Gossypium nanking</name>
    <dbReference type="NCBI Taxonomy" id="29729"/>
    <lineage>
        <taxon>Eukaryota</taxon>
        <taxon>Viridiplantae</taxon>
        <taxon>Streptophyta</taxon>
        <taxon>Embryophyta</taxon>
        <taxon>Tracheophyta</taxon>
        <taxon>Spermatophyta</taxon>
        <taxon>Magnoliopsida</taxon>
        <taxon>eudicotyledons</taxon>
        <taxon>Gunneridae</taxon>
        <taxon>Pentapetalae</taxon>
        <taxon>rosids</taxon>
        <taxon>malvids</taxon>
        <taxon>Malvales</taxon>
        <taxon>Malvaceae</taxon>
        <taxon>Malvoideae</taxon>
        <taxon>Gossypium</taxon>
    </lineage>
</organism>
<accession>A0A0B0MSY8</accession>
<comment type="caution">
    <text evidence="1">The sequence shown here is derived from an EMBL/GenBank/DDBJ whole genome shotgun (WGS) entry which is preliminary data.</text>
</comment>
<evidence type="ECO:0000313" key="2">
    <source>
        <dbReference type="Proteomes" id="UP000032142"/>
    </source>
</evidence>
<proteinExistence type="predicted"/>
<protein>
    <submittedName>
        <fullName evidence="1">Uncharacterized protein</fullName>
    </submittedName>
</protein>
<reference evidence="2" key="1">
    <citation type="submission" date="2014-09" db="EMBL/GenBank/DDBJ databases">
        <authorList>
            <person name="Mudge J."/>
            <person name="Ramaraj T."/>
            <person name="Lindquist I.E."/>
            <person name="Bharti A.K."/>
            <person name="Sundararajan A."/>
            <person name="Cameron C.T."/>
            <person name="Woodward J.E."/>
            <person name="May G.D."/>
            <person name="Brubaker C."/>
            <person name="Broadhvest J."/>
            <person name="Wilkins T.A."/>
        </authorList>
    </citation>
    <scope>NUCLEOTIDE SEQUENCE</scope>
    <source>
        <strain evidence="2">cv. AKA8401</strain>
    </source>
</reference>
<dbReference type="EMBL" id="JRRC01425844">
    <property type="protein sequence ID" value="KHG05218.1"/>
    <property type="molecule type" value="Genomic_DNA"/>
</dbReference>